<evidence type="ECO:0000313" key="1">
    <source>
        <dbReference type="EMBL" id="GAE18928.1"/>
    </source>
</evidence>
<dbReference type="Proteomes" id="UP000018842">
    <property type="component" value="Unassembled WGS sequence"/>
</dbReference>
<evidence type="ECO:0000313" key="2">
    <source>
        <dbReference type="Proteomes" id="UP000018842"/>
    </source>
</evidence>
<protein>
    <submittedName>
        <fullName evidence="1">Uncharacterized protein</fullName>
    </submittedName>
</protein>
<organism evidence="1 2">
    <name type="scientific">Bacteroides pyogenes DSM 20611 = JCM 6294</name>
    <dbReference type="NCBI Taxonomy" id="1121100"/>
    <lineage>
        <taxon>Bacteria</taxon>
        <taxon>Pseudomonadati</taxon>
        <taxon>Bacteroidota</taxon>
        <taxon>Bacteroidia</taxon>
        <taxon>Bacteroidales</taxon>
        <taxon>Bacteroidaceae</taxon>
        <taxon>Bacteroides</taxon>
    </lineage>
</organism>
<name>W4PHR7_9BACE</name>
<proteinExistence type="predicted"/>
<comment type="caution">
    <text evidence="1">The sequence shown here is derived from an EMBL/GenBank/DDBJ whole genome shotgun (WGS) entry which is preliminary data.</text>
</comment>
<dbReference type="EMBL" id="BAIR01000014">
    <property type="protein sequence ID" value="GAE18928.1"/>
    <property type="molecule type" value="Genomic_DNA"/>
</dbReference>
<reference evidence="2" key="1">
    <citation type="journal article" date="2014" name="Genome">
        <title>Draft Genome Sequences of Three Strains of Bacteroides pyogenes Isolated from a Cat and Swine.</title>
        <authorList>
            <person name="Sakamoto M."/>
            <person name="Oshima K."/>
            <person name="Suda W."/>
            <person name="Kitamura K."/>
            <person name="Iida T."/>
            <person name="Hattori M."/>
            <person name="Ohkuma M."/>
        </authorList>
    </citation>
    <scope>NUCLEOTIDE SEQUENCE [LARGE SCALE GENOMIC DNA]</scope>
    <source>
        <strain evidence="2">JCM 6294</strain>
    </source>
</reference>
<sequence>MPPFGKSDLVLSLSRRSESVVRCCLLAKAVPLFSLFEVCVQAAVKRSLETNLAFCLLFSKILITFVM</sequence>
<dbReference type="AlphaFoldDB" id="W4PHR7"/>
<accession>W4PHR7</accession>
<gene>
    <name evidence="1" type="ORF">JCM6294_1896</name>
</gene>